<protein>
    <recommendedName>
        <fullName evidence="3">SRCR domain-containing protein</fullName>
    </recommendedName>
</protein>
<evidence type="ECO:0008006" key="3">
    <source>
        <dbReference type="Google" id="ProtNLM"/>
    </source>
</evidence>
<proteinExistence type="predicted"/>
<dbReference type="EMBL" id="BMAT01003722">
    <property type="protein sequence ID" value="GFR61226.1"/>
    <property type="molecule type" value="Genomic_DNA"/>
</dbReference>
<dbReference type="AlphaFoldDB" id="A0AAV4EL47"/>
<sequence>MVVDALNCPHVTLQQDCTAESDGRRGLTLTLCQHTTGLQGAVITCNYQWNFWLSPLSVFPGPVHHCGDNLRAIWPDGQRQIALVTPKGQGRAAPTAGDRLSQTDLALLSQLMLRSDIPRLDIKLRFSDMSSRRTKEAMASMLT</sequence>
<organism evidence="1 2">
    <name type="scientific">Elysia marginata</name>
    <dbReference type="NCBI Taxonomy" id="1093978"/>
    <lineage>
        <taxon>Eukaryota</taxon>
        <taxon>Metazoa</taxon>
        <taxon>Spiralia</taxon>
        <taxon>Lophotrochozoa</taxon>
        <taxon>Mollusca</taxon>
        <taxon>Gastropoda</taxon>
        <taxon>Heterobranchia</taxon>
        <taxon>Euthyneura</taxon>
        <taxon>Panpulmonata</taxon>
        <taxon>Sacoglossa</taxon>
        <taxon>Placobranchoidea</taxon>
        <taxon>Plakobranchidae</taxon>
        <taxon>Elysia</taxon>
    </lineage>
</organism>
<name>A0AAV4EL47_9GAST</name>
<evidence type="ECO:0000313" key="2">
    <source>
        <dbReference type="Proteomes" id="UP000762676"/>
    </source>
</evidence>
<evidence type="ECO:0000313" key="1">
    <source>
        <dbReference type="EMBL" id="GFR61226.1"/>
    </source>
</evidence>
<reference evidence="1 2" key="1">
    <citation type="journal article" date="2021" name="Elife">
        <title>Chloroplast acquisition without the gene transfer in kleptoplastic sea slugs, Plakobranchus ocellatus.</title>
        <authorList>
            <person name="Maeda T."/>
            <person name="Takahashi S."/>
            <person name="Yoshida T."/>
            <person name="Shimamura S."/>
            <person name="Takaki Y."/>
            <person name="Nagai Y."/>
            <person name="Toyoda A."/>
            <person name="Suzuki Y."/>
            <person name="Arimoto A."/>
            <person name="Ishii H."/>
            <person name="Satoh N."/>
            <person name="Nishiyama T."/>
            <person name="Hasebe M."/>
            <person name="Maruyama T."/>
            <person name="Minagawa J."/>
            <person name="Obokata J."/>
            <person name="Shigenobu S."/>
        </authorList>
    </citation>
    <scope>NUCLEOTIDE SEQUENCE [LARGE SCALE GENOMIC DNA]</scope>
</reference>
<comment type="caution">
    <text evidence="1">The sequence shown here is derived from an EMBL/GenBank/DDBJ whole genome shotgun (WGS) entry which is preliminary data.</text>
</comment>
<dbReference type="Proteomes" id="UP000762676">
    <property type="component" value="Unassembled WGS sequence"/>
</dbReference>
<accession>A0AAV4EL47</accession>
<gene>
    <name evidence="1" type="ORF">ElyMa_001840400</name>
</gene>
<keyword evidence="2" id="KW-1185">Reference proteome</keyword>